<evidence type="ECO:0000313" key="17">
    <source>
        <dbReference type="Proteomes" id="UP000637695"/>
    </source>
</evidence>
<dbReference type="InterPro" id="IPR011545">
    <property type="entry name" value="DEAD/DEAH_box_helicase_dom"/>
</dbReference>
<dbReference type="InterPro" id="IPR050547">
    <property type="entry name" value="DEAD_box_RNA_helicases"/>
</dbReference>
<feature type="domain" description="Helicase C-terminal" evidence="14">
    <location>
        <begin position="230"/>
        <end position="391"/>
    </location>
</feature>
<evidence type="ECO:0000259" key="13">
    <source>
        <dbReference type="PROSITE" id="PS51192"/>
    </source>
</evidence>
<dbReference type="GO" id="GO:0009409">
    <property type="term" value="P:response to cold"/>
    <property type="evidence" value="ECO:0007669"/>
    <property type="project" value="TreeGrafter"/>
</dbReference>
<organism evidence="16 17">
    <name type="scientific">Alicyclobacillus cellulosilyticus</name>
    <dbReference type="NCBI Taxonomy" id="1003997"/>
    <lineage>
        <taxon>Bacteria</taxon>
        <taxon>Bacillati</taxon>
        <taxon>Bacillota</taxon>
        <taxon>Bacilli</taxon>
        <taxon>Bacillales</taxon>
        <taxon>Alicyclobacillaceae</taxon>
        <taxon>Alicyclobacillus</taxon>
    </lineage>
</organism>
<evidence type="ECO:0000256" key="1">
    <source>
        <dbReference type="ARBA" id="ARBA00012552"/>
    </source>
</evidence>
<dbReference type="CDD" id="cd00268">
    <property type="entry name" value="DEADc"/>
    <property type="match status" value="1"/>
</dbReference>
<dbReference type="Pfam" id="PF03880">
    <property type="entry name" value="DbpA"/>
    <property type="match status" value="1"/>
</dbReference>
<feature type="domain" description="Helicase ATP-binding" evidence="13">
    <location>
        <begin position="50"/>
        <end position="219"/>
    </location>
</feature>
<evidence type="ECO:0000256" key="2">
    <source>
        <dbReference type="ARBA" id="ARBA00022490"/>
    </source>
</evidence>
<dbReference type="EC" id="3.6.4.13" evidence="1"/>
<evidence type="ECO:0000256" key="6">
    <source>
        <dbReference type="ARBA" id="ARBA00022840"/>
    </source>
</evidence>
<dbReference type="EMBL" id="BMOY01000015">
    <property type="protein sequence ID" value="GGJ04533.1"/>
    <property type="molecule type" value="Genomic_DNA"/>
</dbReference>
<dbReference type="InterPro" id="IPR044742">
    <property type="entry name" value="DEAD/DEAH_RhlB"/>
</dbReference>
<reference evidence="16" key="1">
    <citation type="journal article" date="2014" name="Int. J. Syst. Evol. Microbiol.">
        <title>Complete genome sequence of Corynebacterium casei LMG S-19264T (=DSM 44701T), isolated from a smear-ripened cheese.</title>
        <authorList>
            <consortium name="US DOE Joint Genome Institute (JGI-PGF)"/>
            <person name="Walter F."/>
            <person name="Albersmeier A."/>
            <person name="Kalinowski J."/>
            <person name="Ruckert C."/>
        </authorList>
    </citation>
    <scope>NUCLEOTIDE SEQUENCE</scope>
    <source>
        <strain evidence="16">JCM 18487</strain>
    </source>
</reference>
<dbReference type="PROSITE" id="PS51192">
    <property type="entry name" value="HELICASE_ATP_BIND_1"/>
    <property type="match status" value="1"/>
</dbReference>
<dbReference type="GO" id="GO:0005524">
    <property type="term" value="F:ATP binding"/>
    <property type="evidence" value="ECO:0007669"/>
    <property type="project" value="UniProtKB-KW"/>
</dbReference>
<feature type="short sequence motif" description="Q motif" evidence="11">
    <location>
        <begin position="19"/>
        <end position="47"/>
    </location>
</feature>
<feature type="domain" description="DEAD-box RNA helicase Q" evidence="15">
    <location>
        <begin position="19"/>
        <end position="47"/>
    </location>
</feature>
<dbReference type="SMART" id="SM00487">
    <property type="entry name" value="DEXDc"/>
    <property type="match status" value="1"/>
</dbReference>
<sequence length="543" mass="60536">MEERNMEEKTTEKVNTQVTSFQDFGLSRRVQQAIDDMGYEEPSPIQAACIPLILEGKDVIGQAQTGTGKTAAFGIPIVERVTTEPRVQALVLAPTRELAIQVAGEFRKIAKYKRVRTLPIYGGQSIGHQIRALQQGVQVVIGTPGRVLDHIRRGTLKLQSVQTVVLDEADEMLDMGFIDDIEAILRETPSERQTLLFSATFPPEVRRLAVRYMRSPEHVTVTRGEMTAPLTEQVYYKVLERNKLESLCRIIDSEEVALGIIFCRTKRGVDELVEALLARGYLVDGLHGDLSQAQRDRVMKKFRQGEIELLVATDVAARGLDVENVTHVINYDMPQDPESYVHRIGRTGRAGKRGLAITLVTPREFKLLKQIERETGAKMTARDVPSLADVAERQAEMWRNRIVEAIQEGGLGHYRAILGNIVDEYDPIDIACALLKIASSGELEASEQADYDFGDTGATPGMVRFFVNIGRSNRISPADLVRTIAEEAGVPGQAIGKIDIFDRFTFVEVEQESAPFVYEALRQSRINGARVNLEPAKPRTRAR</sequence>
<dbReference type="SUPFAM" id="SSF52540">
    <property type="entry name" value="P-loop containing nucleoside triphosphate hydrolases"/>
    <property type="match status" value="1"/>
</dbReference>
<keyword evidence="2" id="KW-0963">Cytoplasm</keyword>
<evidence type="ECO:0000313" key="16">
    <source>
        <dbReference type="EMBL" id="GGJ04533.1"/>
    </source>
</evidence>
<dbReference type="CDD" id="cd18787">
    <property type="entry name" value="SF2_C_DEAD"/>
    <property type="match status" value="1"/>
</dbReference>
<dbReference type="Gene3D" id="3.40.50.300">
    <property type="entry name" value="P-loop containing nucleotide triphosphate hydrolases"/>
    <property type="match status" value="2"/>
</dbReference>
<dbReference type="GO" id="GO:0005840">
    <property type="term" value="C:ribosome"/>
    <property type="evidence" value="ECO:0007669"/>
    <property type="project" value="TreeGrafter"/>
</dbReference>
<dbReference type="PANTHER" id="PTHR47963">
    <property type="entry name" value="DEAD-BOX ATP-DEPENDENT RNA HELICASE 47, MITOCHONDRIAL"/>
    <property type="match status" value="1"/>
</dbReference>
<gene>
    <name evidence="16" type="ORF">GCM10010885_12150</name>
</gene>
<dbReference type="PROSITE" id="PS51194">
    <property type="entry name" value="HELICASE_CTER"/>
    <property type="match status" value="1"/>
</dbReference>
<dbReference type="GO" id="GO:0033592">
    <property type="term" value="F:RNA strand annealing activity"/>
    <property type="evidence" value="ECO:0007669"/>
    <property type="project" value="TreeGrafter"/>
</dbReference>
<dbReference type="Proteomes" id="UP000637695">
    <property type="component" value="Unassembled WGS sequence"/>
</dbReference>
<proteinExistence type="inferred from homology"/>
<evidence type="ECO:0000256" key="10">
    <source>
        <dbReference type="ARBA" id="ARBA00067932"/>
    </source>
</evidence>
<dbReference type="CDD" id="cd12252">
    <property type="entry name" value="RRM_DbpA"/>
    <property type="match status" value="1"/>
</dbReference>
<dbReference type="InterPro" id="IPR027417">
    <property type="entry name" value="P-loop_NTPase"/>
</dbReference>
<dbReference type="Pfam" id="PF00270">
    <property type="entry name" value="DEAD"/>
    <property type="match status" value="1"/>
</dbReference>
<evidence type="ECO:0000256" key="5">
    <source>
        <dbReference type="ARBA" id="ARBA00022806"/>
    </source>
</evidence>
<dbReference type="AlphaFoldDB" id="A0A917NKG6"/>
<keyword evidence="4 12" id="KW-0378">Hydrolase</keyword>
<protein>
    <recommendedName>
        <fullName evidence="10">ATP-dependent RNA helicase CshA</fullName>
        <ecNumber evidence="1">3.6.4.13</ecNumber>
    </recommendedName>
</protein>
<dbReference type="PANTHER" id="PTHR47963:SF5">
    <property type="entry name" value="DEAD-BOX ATP-DEPENDENT RNA HELICASE CSHA"/>
    <property type="match status" value="1"/>
</dbReference>
<dbReference type="InterPro" id="IPR057325">
    <property type="entry name" value="DeaD_dimer"/>
</dbReference>
<keyword evidence="3 12" id="KW-0547">Nucleotide-binding</keyword>
<evidence type="ECO:0000256" key="3">
    <source>
        <dbReference type="ARBA" id="ARBA00022741"/>
    </source>
</evidence>
<dbReference type="InterPro" id="IPR014014">
    <property type="entry name" value="RNA_helicase_DEAD_Q_motif"/>
</dbReference>
<dbReference type="GO" id="GO:0003724">
    <property type="term" value="F:RNA helicase activity"/>
    <property type="evidence" value="ECO:0007669"/>
    <property type="project" value="UniProtKB-EC"/>
</dbReference>
<comment type="catalytic activity">
    <reaction evidence="9">
        <text>ATP + H2O = ADP + phosphate + H(+)</text>
        <dbReference type="Rhea" id="RHEA:13065"/>
        <dbReference type="ChEBI" id="CHEBI:15377"/>
        <dbReference type="ChEBI" id="CHEBI:15378"/>
        <dbReference type="ChEBI" id="CHEBI:30616"/>
        <dbReference type="ChEBI" id="CHEBI:43474"/>
        <dbReference type="ChEBI" id="CHEBI:456216"/>
        <dbReference type="EC" id="3.6.4.13"/>
    </reaction>
</comment>
<dbReference type="Pfam" id="PF25399">
    <property type="entry name" value="DeaD_dimer"/>
    <property type="match status" value="1"/>
</dbReference>
<dbReference type="PROSITE" id="PS00039">
    <property type="entry name" value="DEAD_ATP_HELICASE"/>
    <property type="match status" value="1"/>
</dbReference>
<comment type="caution">
    <text evidence="16">The sequence shown here is derived from an EMBL/GenBank/DDBJ whole genome shotgun (WGS) entry which is preliminary data.</text>
</comment>
<evidence type="ECO:0000259" key="14">
    <source>
        <dbReference type="PROSITE" id="PS51194"/>
    </source>
</evidence>
<keyword evidence="6 12" id="KW-0067">ATP-binding</keyword>
<dbReference type="InterPro" id="IPR005580">
    <property type="entry name" value="DbpA/CsdA_RNA-bd_dom"/>
</dbReference>
<evidence type="ECO:0000256" key="9">
    <source>
        <dbReference type="ARBA" id="ARBA00047984"/>
    </source>
</evidence>
<keyword evidence="5 12" id="KW-0347">Helicase</keyword>
<dbReference type="GO" id="GO:0016787">
    <property type="term" value="F:hydrolase activity"/>
    <property type="evidence" value="ECO:0007669"/>
    <property type="project" value="UniProtKB-KW"/>
</dbReference>
<evidence type="ECO:0000259" key="15">
    <source>
        <dbReference type="PROSITE" id="PS51195"/>
    </source>
</evidence>
<reference evidence="16" key="2">
    <citation type="submission" date="2020-09" db="EMBL/GenBank/DDBJ databases">
        <authorList>
            <person name="Sun Q."/>
            <person name="Ohkuma M."/>
        </authorList>
    </citation>
    <scope>NUCLEOTIDE SEQUENCE</scope>
    <source>
        <strain evidence="16">JCM 18487</strain>
    </source>
</reference>
<dbReference type="PROSITE" id="PS51195">
    <property type="entry name" value="Q_MOTIF"/>
    <property type="match status" value="1"/>
</dbReference>
<evidence type="ECO:0000256" key="12">
    <source>
        <dbReference type="RuleBase" id="RU000492"/>
    </source>
</evidence>
<evidence type="ECO:0000256" key="7">
    <source>
        <dbReference type="ARBA" id="ARBA00023016"/>
    </source>
</evidence>
<dbReference type="InterPro" id="IPR014001">
    <property type="entry name" value="Helicase_ATP-bd"/>
</dbReference>
<dbReference type="Pfam" id="PF00271">
    <property type="entry name" value="Helicase_C"/>
    <property type="match status" value="1"/>
</dbReference>
<name>A0A917NKG6_9BACL</name>
<dbReference type="InterPro" id="IPR001650">
    <property type="entry name" value="Helicase_C-like"/>
</dbReference>
<dbReference type="Gene3D" id="3.30.70.330">
    <property type="match status" value="1"/>
</dbReference>
<dbReference type="InterPro" id="IPR000629">
    <property type="entry name" value="RNA-helicase_DEAD-box_CS"/>
</dbReference>
<evidence type="ECO:0000256" key="8">
    <source>
        <dbReference type="ARBA" id="ARBA00038437"/>
    </source>
</evidence>
<keyword evidence="7" id="KW-0346">Stress response</keyword>
<dbReference type="GO" id="GO:0005829">
    <property type="term" value="C:cytosol"/>
    <property type="evidence" value="ECO:0007669"/>
    <property type="project" value="TreeGrafter"/>
</dbReference>
<evidence type="ECO:0000256" key="11">
    <source>
        <dbReference type="PROSITE-ProRule" id="PRU00552"/>
    </source>
</evidence>
<keyword evidence="17" id="KW-1185">Reference proteome</keyword>
<comment type="similarity">
    <text evidence="8 12">Belongs to the DEAD box helicase family.</text>
</comment>
<dbReference type="FunFam" id="3.40.50.300:FF:000108">
    <property type="entry name" value="ATP-dependent RNA helicase RhlE"/>
    <property type="match status" value="1"/>
</dbReference>
<evidence type="ECO:0000256" key="4">
    <source>
        <dbReference type="ARBA" id="ARBA00022801"/>
    </source>
</evidence>
<dbReference type="InterPro" id="IPR012677">
    <property type="entry name" value="Nucleotide-bd_a/b_plait_sf"/>
</dbReference>
<dbReference type="SMART" id="SM00490">
    <property type="entry name" value="HELICc"/>
    <property type="match status" value="1"/>
</dbReference>
<accession>A0A917NKG6</accession>